<sequence length="137" mass="14855">MTRATPRLASLSKLPHHIDVRRFDPHCQISHEPGPYALTLLVSIVFREAEAIVKPSSLPPSRKEIQVEGTMLLSPKPVRNEAASPGRHTRALPAPQISRTQPPSSSRSDTPGALTSQSTVTVTLAVPFSRKDDPPAL</sequence>
<protein>
    <submittedName>
        <fullName evidence="2">Uncharacterized protein</fullName>
    </submittedName>
</protein>
<feature type="region of interest" description="Disordered" evidence="1">
    <location>
        <begin position="64"/>
        <end position="119"/>
    </location>
</feature>
<dbReference type="Proteomes" id="UP000499080">
    <property type="component" value="Unassembled WGS sequence"/>
</dbReference>
<comment type="caution">
    <text evidence="2">The sequence shown here is derived from an EMBL/GenBank/DDBJ whole genome shotgun (WGS) entry which is preliminary data.</text>
</comment>
<organism evidence="2 3">
    <name type="scientific">Araneus ventricosus</name>
    <name type="common">Orbweaver spider</name>
    <name type="synonym">Epeira ventricosa</name>
    <dbReference type="NCBI Taxonomy" id="182803"/>
    <lineage>
        <taxon>Eukaryota</taxon>
        <taxon>Metazoa</taxon>
        <taxon>Ecdysozoa</taxon>
        <taxon>Arthropoda</taxon>
        <taxon>Chelicerata</taxon>
        <taxon>Arachnida</taxon>
        <taxon>Araneae</taxon>
        <taxon>Araneomorphae</taxon>
        <taxon>Entelegynae</taxon>
        <taxon>Araneoidea</taxon>
        <taxon>Araneidae</taxon>
        <taxon>Araneus</taxon>
    </lineage>
</organism>
<evidence type="ECO:0000313" key="3">
    <source>
        <dbReference type="Proteomes" id="UP000499080"/>
    </source>
</evidence>
<gene>
    <name evidence="2" type="ORF">AVEN_213275_1</name>
</gene>
<reference evidence="2 3" key="1">
    <citation type="journal article" date="2019" name="Sci. Rep.">
        <title>Orb-weaving spider Araneus ventricosus genome elucidates the spidroin gene catalogue.</title>
        <authorList>
            <person name="Kono N."/>
            <person name="Nakamura H."/>
            <person name="Ohtoshi R."/>
            <person name="Moran D.A.P."/>
            <person name="Shinohara A."/>
            <person name="Yoshida Y."/>
            <person name="Fujiwara M."/>
            <person name="Mori M."/>
            <person name="Tomita M."/>
            <person name="Arakawa K."/>
        </authorList>
    </citation>
    <scope>NUCLEOTIDE SEQUENCE [LARGE SCALE GENOMIC DNA]</scope>
</reference>
<dbReference type="AlphaFoldDB" id="A0A4Y2DDP4"/>
<accession>A0A4Y2DDP4</accession>
<evidence type="ECO:0000256" key="1">
    <source>
        <dbReference type="SAM" id="MobiDB-lite"/>
    </source>
</evidence>
<evidence type="ECO:0000313" key="2">
    <source>
        <dbReference type="EMBL" id="GBM14932.1"/>
    </source>
</evidence>
<feature type="compositionally biased region" description="Polar residues" evidence="1">
    <location>
        <begin position="97"/>
        <end position="119"/>
    </location>
</feature>
<name>A0A4Y2DDP4_ARAVE</name>
<proteinExistence type="predicted"/>
<dbReference type="EMBL" id="BGPR01000351">
    <property type="protein sequence ID" value="GBM14932.1"/>
    <property type="molecule type" value="Genomic_DNA"/>
</dbReference>
<keyword evidence="3" id="KW-1185">Reference proteome</keyword>